<evidence type="ECO:0000256" key="1">
    <source>
        <dbReference type="SAM" id="Phobius"/>
    </source>
</evidence>
<name>A0A411AYW7_9CAUD</name>
<dbReference type="Proteomes" id="UP000289278">
    <property type="component" value="Segment"/>
</dbReference>
<evidence type="ECO:0000313" key="3">
    <source>
        <dbReference type="Proteomes" id="UP000289278"/>
    </source>
</evidence>
<feature type="transmembrane region" description="Helical" evidence="1">
    <location>
        <begin position="46"/>
        <end position="73"/>
    </location>
</feature>
<keyword evidence="1" id="KW-0812">Transmembrane</keyword>
<dbReference type="EMBL" id="MK450421">
    <property type="protein sequence ID" value="QAX93281.1"/>
    <property type="molecule type" value="Genomic_DNA"/>
</dbReference>
<dbReference type="GeneID" id="55011271"/>
<dbReference type="RefSeq" id="YP_009819850.1">
    <property type="nucleotide sequence ID" value="NC_048154.1"/>
</dbReference>
<accession>A0A411AYW7</accession>
<reference evidence="2 3" key="1">
    <citation type="submission" date="2019-01" db="EMBL/GenBank/DDBJ databases">
        <authorList>
            <person name="Terrell S.O."/>
            <person name="Kelly J.L."/>
            <person name="Nayek S."/>
            <person name="Klug H.M."/>
            <person name="Layton S.R."/>
            <person name="Kim T."/>
            <person name="Hughes L.E."/>
            <person name="Garlena R.A."/>
            <person name="Russell D.A."/>
            <person name="Pope W.H."/>
            <person name="Jacobs-Sera D."/>
            <person name="Hatfull G.F."/>
        </authorList>
    </citation>
    <scope>NUCLEOTIDE SEQUENCE [LARGE SCALE GENOMIC DNA]</scope>
</reference>
<proteinExistence type="predicted"/>
<organism evidence="2 3">
    <name type="scientific">Streptomyces phage Vash</name>
    <dbReference type="NCBI Taxonomy" id="2510568"/>
    <lineage>
        <taxon>Viruses</taxon>
        <taxon>Duplodnaviria</taxon>
        <taxon>Heunggongvirae</taxon>
        <taxon>Uroviricota</taxon>
        <taxon>Caudoviricetes</taxon>
        <taxon>Colingsworthviridae</taxon>
        <taxon>Vashvirus</taxon>
        <taxon>Vashvirus vash</taxon>
    </lineage>
</organism>
<dbReference type="KEGG" id="vg:55011271"/>
<protein>
    <submittedName>
        <fullName evidence="2">Uncharacterized protein</fullName>
    </submittedName>
</protein>
<keyword evidence="1" id="KW-1133">Transmembrane helix</keyword>
<evidence type="ECO:0000313" key="2">
    <source>
        <dbReference type="EMBL" id="QAX93281.1"/>
    </source>
</evidence>
<gene>
    <name evidence="2" type="primary">25</name>
    <name evidence="2" type="ORF">SEA_VASH_25</name>
</gene>
<sequence>MKITGADVLTLVVAAVVGFALGVIGLSLSAFVVMILVGMWHGHNDAIPALGFIDCVYGVGLTALLASIVAPVVRDK</sequence>
<feature type="transmembrane region" description="Helical" evidence="1">
    <location>
        <begin position="12"/>
        <end position="40"/>
    </location>
</feature>
<keyword evidence="3" id="KW-1185">Reference proteome</keyword>
<keyword evidence="1" id="KW-0472">Membrane</keyword>